<dbReference type="GO" id="GO:0012505">
    <property type="term" value="C:endomembrane system"/>
    <property type="evidence" value="ECO:0007669"/>
    <property type="project" value="UniProtKB-SubCell"/>
</dbReference>
<keyword evidence="13" id="KW-1003">Cell membrane</keyword>
<sequence>MRRMPRFFQFAVPLAAVPGQAVAAGMPQLNFHDPLVIGQVVWGGVIFAGFYIILSRSALPKIENVIANRRSRIENDLNIARHAKDEADRASAELFKTQYEASAQAKANIERIQNEARQSAEAYTAEANKRLEAEIKNAELTINQSREKALAELPEIASETAKNLVERLIGHKDDTAISDAVKRNSI</sequence>
<evidence type="ECO:0000256" key="1">
    <source>
        <dbReference type="ARBA" id="ARBA00005513"/>
    </source>
</evidence>
<feature type="coiled-coil region" evidence="15">
    <location>
        <begin position="102"/>
        <end position="148"/>
    </location>
</feature>
<keyword evidence="16" id="KW-0732">Signal</keyword>
<evidence type="ECO:0000256" key="6">
    <source>
        <dbReference type="ARBA" id="ARBA00022989"/>
    </source>
</evidence>
<dbReference type="GO" id="GO:0005886">
    <property type="term" value="C:plasma membrane"/>
    <property type="evidence" value="ECO:0007669"/>
    <property type="project" value="UniProtKB-SubCell"/>
</dbReference>
<evidence type="ECO:0000256" key="4">
    <source>
        <dbReference type="ARBA" id="ARBA00022692"/>
    </source>
</evidence>
<dbReference type="RefSeq" id="WP_141460403.1">
    <property type="nucleotide sequence ID" value="NZ_CP038141.1"/>
</dbReference>
<keyword evidence="8 13" id="KW-0472">Membrane</keyword>
<protein>
    <recommendedName>
        <fullName evidence="13">ATP synthase subunit b</fullName>
    </recommendedName>
    <alternativeName>
        <fullName evidence="13">ATP synthase F(0) sector subunit b</fullName>
    </alternativeName>
    <alternativeName>
        <fullName evidence="13">ATPase subunit I</fullName>
    </alternativeName>
    <alternativeName>
        <fullName evidence="13">F-type ATPase subunit b</fullName>
        <shortName evidence="13">F-ATPase subunit b</shortName>
    </alternativeName>
</protein>
<keyword evidence="3 13" id="KW-0138">CF(0)</keyword>
<evidence type="ECO:0000256" key="15">
    <source>
        <dbReference type="SAM" id="Coils"/>
    </source>
</evidence>
<dbReference type="EMBL" id="CP038141">
    <property type="protein sequence ID" value="QDH16945.1"/>
    <property type="molecule type" value="Genomic_DNA"/>
</dbReference>
<evidence type="ECO:0000256" key="16">
    <source>
        <dbReference type="SAM" id="SignalP"/>
    </source>
</evidence>
<proteinExistence type="inferred from homology"/>
<dbReference type="AlphaFoldDB" id="A0A4Y6ULN9"/>
<dbReference type="InterPro" id="IPR002146">
    <property type="entry name" value="ATP_synth_b/b'su_bac/chlpt"/>
</dbReference>
<dbReference type="InterPro" id="IPR050059">
    <property type="entry name" value="ATP_synthase_B_chain"/>
</dbReference>
<dbReference type="CDD" id="cd06503">
    <property type="entry name" value="ATP-synt_Fo_b"/>
    <property type="match status" value="1"/>
</dbReference>
<dbReference type="Pfam" id="PF00430">
    <property type="entry name" value="ATP-synt_B"/>
    <property type="match status" value="1"/>
</dbReference>
<comment type="function">
    <text evidence="11">Component of the F(0) channel, it forms part of the peripheral stalk, linking F(1) to F(0). The b'-subunit is a diverged and duplicated form of b found in plants and photosynthetic bacteria.</text>
</comment>
<gene>
    <name evidence="13" type="primary">atpF</name>
    <name evidence="17" type="ORF">E3D00_04710</name>
</gene>
<evidence type="ECO:0000256" key="13">
    <source>
        <dbReference type="HAMAP-Rule" id="MF_01398"/>
    </source>
</evidence>
<keyword evidence="4 13" id="KW-0812">Transmembrane</keyword>
<keyword evidence="9 13" id="KW-0066">ATP synthesis</keyword>
<keyword evidence="18" id="KW-1185">Reference proteome</keyword>
<dbReference type="GO" id="GO:0046961">
    <property type="term" value="F:proton-transporting ATPase activity, rotational mechanism"/>
    <property type="evidence" value="ECO:0007669"/>
    <property type="project" value="TreeGrafter"/>
</dbReference>
<evidence type="ECO:0000256" key="11">
    <source>
        <dbReference type="ARBA" id="ARBA00025614"/>
    </source>
</evidence>
<keyword evidence="5 13" id="KW-0375">Hydrogen ion transport</keyword>
<evidence type="ECO:0000256" key="12">
    <source>
        <dbReference type="ARBA" id="ARBA00037847"/>
    </source>
</evidence>
<evidence type="ECO:0000256" key="2">
    <source>
        <dbReference type="ARBA" id="ARBA00022448"/>
    </source>
</evidence>
<comment type="subcellular location">
    <subcellularLocation>
        <location evidence="13">Cell membrane</location>
        <topology evidence="13">Single-pass membrane protein</topology>
    </subcellularLocation>
    <subcellularLocation>
        <location evidence="12">Endomembrane system</location>
        <topology evidence="12">Single-pass membrane protein</topology>
    </subcellularLocation>
</comment>
<evidence type="ECO:0000313" key="17">
    <source>
        <dbReference type="EMBL" id="QDH16945.1"/>
    </source>
</evidence>
<dbReference type="HAMAP" id="MF_01398">
    <property type="entry name" value="ATP_synth_b_bprime"/>
    <property type="match status" value="1"/>
</dbReference>
<feature type="chain" id="PRO_5021257256" description="ATP synthase subunit b" evidence="16">
    <location>
        <begin position="24"/>
        <end position="186"/>
    </location>
</feature>
<keyword evidence="15" id="KW-0175">Coiled coil</keyword>
<reference evidence="17 18" key="1">
    <citation type="submission" date="2019-03" db="EMBL/GenBank/DDBJ databases">
        <title>The complete genome sequence of Swingsia samuiensis NBRC107927(T).</title>
        <authorList>
            <person name="Chua K.-O."/>
            <person name="Chan K.-G."/>
            <person name="See-Too W.-S."/>
        </authorList>
    </citation>
    <scope>NUCLEOTIDE SEQUENCE [LARGE SCALE GENOMIC DNA]</scope>
    <source>
        <strain evidence="17 18">AH83</strain>
    </source>
</reference>
<feature type="signal peptide" evidence="16">
    <location>
        <begin position="1"/>
        <end position="23"/>
    </location>
</feature>
<evidence type="ECO:0000256" key="9">
    <source>
        <dbReference type="ARBA" id="ARBA00023310"/>
    </source>
</evidence>
<evidence type="ECO:0000256" key="3">
    <source>
        <dbReference type="ARBA" id="ARBA00022547"/>
    </source>
</evidence>
<keyword evidence="2 13" id="KW-0813">Transport</keyword>
<name>A0A4Y6ULN9_9PROT</name>
<organism evidence="17 18">
    <name type="scientific">Swingsia samuiensis</name>
    <dbReference type="NCBI Taxonomy" id="1293412"/>
    <lineage>
        <taxon>Bacteria</taxon>
        <taxon>Pseudomonadati</taxon>
        <taxon>Pseudomonadota</taxon>
        <taxon>Alphaproteobacteria</taxon>
        <taxon>Acetobacterales</taxon>
        <taxon>Acetobacteraceae</taxon>
        <taxon>Swingsia</taxon>
    </lineage>
</organism>
<dbReference type="OrthoDB" id="7271837at2"/>
<evidence type="ECO:0000256" key="14">
    <source>
        <dbReference type="RuleBase" id="RU003848"/>
    </source>
</evidence>
<evidence type="ECO:0000256" key="8">
    <source>
        <dbReference type="ARBA" id="ARBA00023136"/>
    </source>
</evidence>
<dbReference type="PANTHER" id="PTHR33445:SF1">
    <property type="entry name" value="ATP SYNTHASE SUBUNIT B"/>
    <property type="match status" value="1"/>
</dbReference>
<evidence type="ECO:0000256" key="5">
    <source>
        <dbReference type="ARBA" id="ARBA00022781"/>
    </source>
</evidence>
<evidence type="ECO:0000256" key="10">
    <source>
        <dbReference type="ARBA" id="ARBA00025198"/>
    </source>
</evidence>
<evidence type="ECO:0000256" key="7">
    <source>
        <dbReference type="ARBA" id="ARBA00023065"/>
    </source>
</evidence>
<dbReference type="GO" id="GO:0045259">
    <property type="term" value="C:proton-transporting ATP synthase complex"/>
    <property type="evidence" value="ECO:0007669"/>
    <property type="project" value="UniProtKB-KW"/>
</dbReference>
<evidence type="ECO:0000313" key="18">
    <source>
        <dbReference type="Proteomes" id="UP000316313"/>
    </source>
</evidence>
<dbReference type="KEGG" id="ssam:E3D00_04710"/>
<dbReference type="GO" id="GO:0046933">
    <property type="term" value="F:proton-transporting ATP synthase activity, rotational mechanism"/>
    <property type="evidence" value="ECO:0007669"/>
    <property type="project" value="UniProtKB-UniRule"/>
</dbReference>
<comment type="similarity">
    <text evidence="1 13 14">Belongs to the ATPase B chain family.</text>
</comment>
<dbReference type="Proteomes" id="UP000316313">
    <property type="component" value="Chromosome"/>
</dbReference>
<feature type="transmembrane region" description="Helical" evidence="13">
    <location>
        <begin position="39"/>
        <end position="59"/>
    </location>
</feature>
<accession>A0A4Y6ULN9</accession>
<comment type="function">
    <text evidence="10 13">F(1)F(0) ATP synthase produces ATP from ADP in the presence of a proton or sodium gradient. F-type ATPases consist of two structural domains, F(1) containing the extramembraneous catalytic core and F(0) containing the membrane proton channel, linked together by a central stalk and a peripheral stalk. During catalysis, ATP synthesis in the catalytic domain of F(1) is coupled via a rotary mechanism of the central stalk subunits to proton translocation.</text>
</comment>
<keyword evidence="6 13" id="KW-1133">Transmembrane helix</keyword>
<keyword evidence="7 13" id="KW-0406">Ion transport</keyword>
<comment type="subunit">
    <text evidence="13">F-type ATPases have 2 components, F(1) - the catalytic core - and F(0) - the membrane proton channel. F(1) has five subunits: alpha(3), beta(3), gamma(1), delta(1), epsilon(1). F(0) has three main subunits: a(1), b(2) and c(10-14). The alpha and beta chains form an alternating ring which encloses part of the gamma chain. F(1) is attached to F(0) by a central stalk formed by the gamma and epsilon chains, while a peripheral stalk is formed by the delta and b chains.</text>
</comment>
<dbReference type="PANTHER" id="PTHR33445">
    <property type="entry name" value="ATP SYNTHASE SUBUNIT B', CHLOROPLASTIC"/>
    <property type="match status" value="1"/>
</dbReference>